<proteinExistence type="predicted"/>
<organism evidence="1">
    <name type="scientific">Myoviridae sp. ctiX384</name>
    <dbReference type="NCBI Taxonomy" id="2827702"/>
    <lineage>
        <taxon>Viruses</taxon>
        <taxon>Duplodnaviria</taxon>
        <taxon>Heunggongvirae</taxon>
        <taxon>Uroviricota</taxon>
        <taxon>Caudoviricetes</taxon>
    </lineage>
</organism>
<protein>
    <submittedName>
        <fullName evidence="1">Tail protein</fullName>
    </submittedName>
</protein>
<reference evidence="1" key="1">
    <citation type="journal article" date="2021" name="Proc. Natl. Acad. Sci. U.S.A.">
        <title>A Catalog of Tens of Thousands of Viruses from Human Metagenomes Reveals Hidden Associations with Chronic Diseases.</title>
        <authorList>
            <person name="Tisza M.J."/>
            <person name="Buck C.B."/>
        </authorList>
    </citation>
    <scope>NUCLEOTIDE SEQUENCE</scope>
    <source>
        <strain evidence="1">CtiX384</strain>
    </source>
</reference>
<accession>A0A8S5TBM8</accession>
<name>A0A8S5TBM8_9CAUD</name>
<dbReference type="EMBL" id="BK032790">
    <property type="protein sequence ID" value="DAF60536.1"/>
    <property type="molecule type" value="Genomic_DNA"/>
</dbReference>
<sequence length="1006" mass="114732">MITLHYNNTTIDIHEDDNSYRYRALMQKPQLILKFSLPEYIEFPVGTWCEYQNMRFKVFSPQNIKKSGTRNIEYTISFGQDDEYMGLYKLRNSVDKRLKWSMCAKPHEFIEEIVKNLNEKEGADNWSVGDCIEANEQTIEFNHTYIDAALQSVADTFETEWEIVNKKISLHKVEYFKDDPLPLSYGKGNGFIPGLGRTSQSDELPIKRLYVQGGEDNIDRSKYGSQYLLLPKSQTIDYEGRTYKTDADGLYIERIDKVSDAVKEDSLDCDEFYPSRVGKVTKVEVPNKDKNFYDLIDKSIPSDLNYNDYIIAGETATLIFQSGMLAGREFEFKYKHAERRFELVPMEEDGQTFPNETFSPSVDDTYAIFGIMLPDSYICDNTTKTGASWDMFREAVKYMYEHEEQKFTFTGTLQGLWTKRNWLRVGGRLKVGGYILFSDTQFAKDGVSIRITGIKDYLSSPYSPTIELSSSISGSSVASDLSKIDKTEVVIDDTKKDIMQYTKRRFRDAKETISMLNDSLLNFSQSVSPITVQTMAMLVGDESLQFRFVESKSKLSPIEFLITYDNTTKQLHCPHGYLQHMTLGISTISSTHADSEYKVWEVAEYLSPVLDDDSKKYYLYAKVSRTDTNAKGEFTLSETAIDMDAVDGYYYLLVGILNSAYDDERSYVNLYGFTEILPSRITTDKVISADGKSWLDLNTGDMKLGDKFHYVDDTLYLDFLFTEGANIGGWVFRNGRLESQDGRIYLDGQNGKVRLQGTLQLSTAYKGVITDANVFYLPPLDANTTKTLSLTYDKTDIGKVIRFFNSSNAGGGRYMIKMCNWTQSYDQGYTLTEIGSTYYALIDPQETIEITCFERTGSTEEKLSAEWTLTGRFGVDQFKNQSAIGRFPRLVAKGYIQLSYDKGSEAILSGTFHDGRSINNVLSVKYIRDGTVQVTFSQSDIPNGYWVMVSGRGFINKGGWHKGCYASAVDVQQTSFVLTLQADYPNYCGFDFMIFAPYWEYNLKND</sequence>
<evidence type="ECO:0000313" key="1">
    <source>
        <dbReference type="EMBL" id="DAF60536.1"/>
    </source>
</evidence>